<dbReference type="SMART" id="SM00062">
    <property type="entry name" value="PBPb"/>
    <property type="match status" value="1"/>
</dbReference>
<dbReference type="PROSITE" id="PS51257">
    <property type="entry name" value="PROKAR_LIPOPROTEIN"/>
    <property type="match status" value="1"/>
</dbReference>
<dbReference type="PANTHER" id="PTHR35936:SF17">
    <property type="entry name" value="ARGININE-BINDING EXTRACELLULAR PROTEIN ARTP"/>
    <property type="match status" value="1"/>
</dbReference>
<dbReference type="Proteomes" id="UP000027466">
    <property type="component" value="Unassembled WGS sequence"/>
</dbReference>
<name>A0A069PQH9_9BURK</name>
<protein>
    <submittedName>
        <fullName evidence="4">ABC transporter substrate-binding protein</fullName>
    </submittedName>
</protein>
<gene>
    <name evidence="4" type="ORF">BG61_31230</name>
</gene>
<keyword evidence="1 2" id="KW-0732">Signal</keyword>
<comment type="caution">
    <text evidence="4">The sequence shown here is derived from an EMBL/GenBank/DDBJ whole genome shotgun (WGS) entry which is preliminary data.</text>
</comment>
<dbReference type="Pfam" id="PF00497">
    <property type="entry name" value="SBP_bac_3"/>
    <property type="match status" value="1"/>
</dbReference>
<dbReference type="AlphaFoldDB" id="A0A069PQH9"/>
<keyword evidence="5" id="KW-1185">Reference proteome</keyword>
<feature type="domain" description="Solute-binding protein family 3/N-terminal" evidence="3">
    <location>
        <begin position="44"/>
        <end position="274"/>
    </location>
</feature>
<sequence>MFMSKTIKLLLCALTGLLLAQGASAQSCEPSKVAQKYPSLAGKTIRIGVDPESPPYAFRDSKDFNRIIGADADMARAVFACAGVKTEFFTAGWPGLLPALRAGQIDVMWDLLYYTPERAKETSFVTYMQAGTGGLVAAGNPKKIDDISKLCGLTVTAGIGTVELTMAQTQAAKCKAENKPDVTIMTSADIASGARLVASHRADVMMYDLALVDGLAKQNPQLYSRGFMLTSGMKIGVGVKKGNTDMIAAVSDGLKIMQANQTQKKTFQQYDVDPSLETPTTLLTQ</sequence>
<organism evidence="4 5">
    <name type="scientific">Caballeronia glathei</name>
    <dbReference type="NCBI Taxonomy" id="60547"/>
    <lineage>
        <taxon>Bacteria</taxon>
        <taxon>Pseudomonadati</taxon>
        <taxon>Pseudomonadota</taxon>
        <taxon>Betaproteobacteria</taxon>
        <taxon>Burkholderiales</taxon>
        <taxon>Burkholderiaceae</taxon>
        <taxon>Caballeronia</taxon>
    </lineage>
</organism>
<evidence type="ECO:0000313" key="4">
    <source>
        <dbReference type="EMBL" id="KDR39561.1"/>
    </source>
</evidence>
<feature type="chain" id="PRO_5007372316" evidence="2">
    <location>
        <begin position="26"/>
        <end position="285"/>
    </location>
</feature>
<dbReference type="EMBL" id="JFHC01000056">
    <property type="protein sequence ID" value="KDR39561.1"/>
    <property type="molecule type" value="Genomic_DNA"/>
</dbReference>
<proteinExistence type="predicted"/>
<evidence type="ECO:0000313" key="5">
    <source>
        <dbReference type="Proteomes" id="UP000027466"/>
    </source>
</evidence>
<dbReference type="PANTHER" id="PTHR35936">
    <property type="entry name" value="MEMBRANE-BOUND LYTIC MUREIN TRANSGLYCOSYLASE F"/>
    <property type="match status" value="1"/>
</dbReference>
<reference evidence="4 5" key="1">
    <citation type="submission" date="2014-03" db="EMBL/GenBank/DDBJ databases">
        <title>Draft Genome Sequences of Four Burkholderia Strains.</title>
        <authorList>
            <person name="Liu X.Y."/>
            <person name="Li C.X."/>
            <person name="Xu J.H."/>
        </authorList>
    </citation>
    <scope>NUCLEOTIDE SEQUENCE [LARGE SCALE GENOMIC DNA]</scope>
    <source>
        <strain evidence="4 5">DSM 50014</strain>
    </source>
</reference>
<dbReference type="InterPro" id="IPR001638">
    <property type="entry name" value="Solute-binding_3/MltF_N"/>
</dbReference>
<accession>A0A069PQH9</accession>
<dbReference type="Gene3D" id="3.40.190.10">
    <property type="entry name" value="Periplasmic binding protein-like II"/>
    <property type="match status" value="2"/>
</dbReference>
<evidence type="ECO:0000256" key="2">
    <source>
        <dbReference type="SAM" id="SignalP"/>
    </source>
</evidence>
<dbReference type="SUPFAM" id="SSF53850">
    <property type="entry name" value="Periplasmic binding protein-like II"/>
    <property type="match status" value="1"/>
</dbReference>
<evidence type="ECO:0000259" key="3">
    <source>
        <dbReference type="SMART" id="SM00062"/>
    </source>
</evidence>
<dbReference type="STRING" id="60547.GCA_000751215_02638"/>
<evidence type="ECO:0000256" key="1">
    <source>
        <dbReference type="ARBA" id="ARBA00022729"/>
    </source>
</evidence>
<dbReference type="CDD" id="cd01004">
    <property type="entry name" value="PBP2_MidA_like"/>
    <property type="match status" value="1"/>
</dbReference>
<feature type="signal peptide" evidence="2">
    <location>
        <begin position="1"/>
        <end position="25"/>
    </location>
</feature>